<feature type="compositionally biased region" description="Low complexity" evidence="1">
    <location>
        <begin position="1295"/>
        <end position="1310"/>
    </location>
</feature>
<evidence type="ECO:0000259" key="3">
    <source>
        <dbReference type="Pfam" id="PF14676"/>
    </source>
</evidence>
<dbReference type="Pfam" id="PF14676">
    <property type="entry name" value="FANCI_S2"/>
    <property type="match status" value="1"/>
</dbReference>
<sequence length="1361" mass="156376">MDINDSDVDVFNQIITLNRQMKYEELTNLVRNTSIEELIQGTCRIKQCDDTFLSYWDGILIATDNVPECNEKRFKIVSAVLDQLNKVLIAYKSAFDIVSRLFLDLPKFSPAQLIEFAEYCTESMRCGDAKCVGWKDLFPPVLQLISDSPKLMLNGIVTTGSQFRMQCIQSLITMKWPKQILTPIAMLFREMPITKDERSTILVKFAASLQQIEPSELPPLANQLFSLTTTVPLVLMILFSFQKYFHKFYYKKLFSDMEIESSTDTDSIDPYPHTEKELREAEETILYYLSKSTQYHLTEDQIVAHCRTLASTPKYILDPFILNALFSMCNINRDPSSTSVLSNSPILSFIRNVIKNNETEKKMCKQSAWCKDTSDTYVTNLDKIFTILIDQSKDGVDSFTPGIVSLAFVLLKSKDSPELNALGMNFLEQFVKKRFIFGKGIVKEIVNLMIVNQDCSQYVECLIRLSLSCTLTVSECVGSINHLLENMLLIPGQNSIDMIMAITPLVKLSEKIRDLFIGVLRKAIYDRDVSTQQMGVYGFCVILKLLGDKKSRRIGTGNHLSQPSLSGLSIASQIVQSNRTHKSQYFDMNALEILGILKKCFNQTSRIKVTLYEGLARAIEFNPKLIPHLLPFLTYHFAQYFEISDLSFEIKFEKIVRERSANVFDIWDDLGCLVFLMNRIVILAELNDSQCETNSTSKLLHSVMNKIDVLTPEQLGLIDRLNERTSLVGVQYLNTIEAVMAFALHSASKENQHMTKMLRLYNHHETTIKAFTAANATKKVKKGRNAADATNNTSVTQKPVVFRPENIWDLLTIEKFLQLIYLDEVPYATSNQLYPVRRNLDFGCYVVQVAALKVEKLYKDPQNRQLRYSKSAFRNLCSVTKLIFENCVRNLPHIIEKFDLTFAELSVELFCQCLTAADILFKRKLNEFLKTMTTFAPQTFSQSIIKVSEVIQEHTECLVLIESEDENRIINLLLKCLQLLYNNFPENDSNSLEAFKWVHKISLNYDVSNKDMHLIHKLLFELRMKNDFGSYFDSVALQLSQILEQHEEISADCQFQLNSLTTFYIESCITYLCNCLRRQLEFVEYFITKAKSLHSKLKINAKDPTESIEFQSMKSMERKMCLQLIHICNAATHLANSRIPLGVCMDHTKRLLIELYVCLTNLTKYLILRHSLIDVSCQSIHFDQLMRAGGRSLSHYVYCLISYVEETQKPEKVIRETKFLPKLVLRIETFNKYVIHLGKKTKFDLSSHLHLGRVRYFHIKDLQDVLDRSMETESNIEINDSNLEEQERESDSESDNSSSQTSSSSTTNSTLIKDADVGLTKSKVLRNMERINKEAKRQHKACTKEKDAPPPKRRKTKPKNV</sequence>
<feature type="domain" description="FANCI solenoid 2" evidence="3">
    <location>
        <begin position="400"/>
        <end position="540"/>
    </location>
</feature>
<dbReference type="PANTHER" id="PTHR21818:SF0">
    <property type="entry name" value="FANCONI ANEMIA GROUP I PROTEIN"/>
    <property type="match status" value="1"/>
</dbReference>
<dbReference type="Pfam" id="PF14677">
    <property type="entry name" value="FANCI_S3"/>
    <property type="match status" value="1"/>
</dbReference>
<dbReference type="Pfam" id="PF14680">
    <property type="entry name" value="FANCI_HD2"/>
    <property type="match status" value="1"/>
</dbReference>
<dbReference type="InterPro" id="IPR029313">
    <property type="entry name" value="FANCI_S3"/>
</dbReference>
<dbReference type="InterPro" id="IPR029315">
    <property type="entry name" value="FANCI_S2"/>
</dbReference>
<feature type="region of interest" description="Disordered" evidence="1">
    <location>
        <begin position="1273"/>
        <end position="1361"/>
    </location>
</feature>
<evidence type="ECO:0000313" key="7">
    <source>
        <dbReference type="EMBL" id="KAJ6650095.1"/>
    </source>
</evidence>
<dbReference type="Pfam" id="PF14678">
    <property type="entry name" value="FANCI_S4"/>
    <property type="match status" value="1"/>
</dbReference>
<evidence type="ECO:0000259" key="6">
    <source>
        <dbReference type="Pfam" id="PF14680"/>
    </source>
</evidence>
<dbReference type="GO" id="GO:0070182">
    <property type="term" value="F:DNA polymerase binding"/>
    <property type="evidence" value="ECO:0007669"/>
    <property type="project" value="TreeGrafter"/>
</dbReference>
<dbReference type="GO" id="GO:0006281">
    <property type="term" value="P:DNA repair"/>
    <property type="evidence" value="ECO:0007669"/>
    <property type="project" value="InterPro"/>
</dbReference>
<keyword evidence="8" id="KW-1185">Reference proteome</keyword>
<feature type="domain" description="FANCI solenoid 1" evidence="2">
    <location>
        <begin position="71"/>
        <end position="293"/>
    </location>
</feature>
<comment type="caution">
    <text evidence="7">The sequence shown here is derived from an EMBL/GenBank/DDBJ whole genome shotgun (WGS) entry which is preliminary data.</text>
</comment>
<protein>
    <submittedName>
        <fullName evidence="7">Fanconi anemia group I protein</fullName>
    </submittedName>
</protein>
<feature type="compositionally biased region" description="Basic residues" evidence="1">
    <location>
        <begin position="1351"/>
        <end position="1361"/>
    </location>
</feature>
<gene>
    <name evidence="7" type="primary">FANCI</name>
    <name evidence="7" type="ORF">Bhyg_05339</name>
</gene>
<dbReference type="Pfam" id="PF14675">
    <property type="entry name" value="FANCI_S1"/>
    <property type="match status" value="1"/>
</dbReference>
<dbReference type="InterPro" id="IPR029308">
    <property type="entry name" value="FANCI_S1"/>
</dbReference>
<evidence type="ECO:0000259" key="4">
    <source>
        <dbReference type="Pfam" id="PF14677"/>
    </source>
</evidence>
<feature type="compositionally biased region" description="Acidic residues" evidence="1">
    <location>
        <begin position="1282"/>
        <end position="1294"/>
    </location>
</feature>
<evidence type="ECO:0000259" key="5">
    <source>
        <dbReference type="Pfam" id="PF14678"/>
    </source>
</evidence>
<dbReference type="EMBL" id="WJQU01000001">
    <property type="protein sequence ID" value="KAJ6650095.1"/>
    <property type="molecule type" value="Genomic_DNA"/>
</dbReference>
<evidence type="ECO:0000313" key="8">
    <source>
        <dbReference type="Proteomes" id="UP001151699"/>
    </source>
</evidence>
<feature type="domain" description="FANCI helical" evidence="6">
    <location>
        <begin position="565"/>
        <end position="762"/>
    </location>
</feature>
<organism evidence="7 8">
    <name type="scientific">Pseudolycoriella hygida</name>
    <dbReference type="NCBI Taxonomy" id="35572"/>
    <lineage>
        <taxon>Eukaryota</taxon>
        <taxon>Metazoa</taxon>
        <taxon>Ecdysozoa</taxon>
        <taxon>Arthropoda</taxon>
        <taxon>Hexapoda</taxon>
        <taxon>Insecta</taxon>
        <taxon>Pterygota</taxon>
        <taxon>Neoptera</taxon>
        <taxon>Endopterygota</taxon>
        <taxon>Diptera</taxon>
        <taxon>Nematocera</taxon>
        <taxon>Sciaroidea</taxon>
        <taxon>Sciaridae</taxon>
        <taxon>Pseudolycoriella</taxon>
    </lineage>
</organism>
<dbReference type="Proteomes" id="UP001151699">
    <property type="component" value="Chromosome A"/>
</dbReference>
<evidence type="ECO:0000256" key="1">
    <source>
        <dbReference type="SAM" id="MobiDB-lite"/>
    </source>
</evidence>
<name>A0A9Q0SAN4_9DIPT</name>
<dbReference type="PANTHER" id="PTHR21818">
    <property type="entry name" value="BC025462 PROTEIN"/>
    <property type="match status" value="1"/>
</dbReference>
<proteinExistence type="predicted"/>
<feature type="domain" description="FANCI solenoid 3" evidence="4">
    <location>
        <begin position="807"/>
        <end position="1020"/>
    </location>
</feature>
<reference evidence="7" key="1">
    <citation type="submission" date="2022-07" db="EMBL/GenBank/DDBJ databases">
        <authorList>
            <person name="Trinca V."/>
            <person name="Uliana J.V.C."/>
            <person name="Torres T.T."/>
            <person name="Ward R.J."/>
            <person name="Monesi N."/>
        </authorList>
    </citation>
    <scope>NUCLEOTIDE SEQUENCE</scope>
    <source>
        <strain evidence="7">HSMRA1968</strain>
        <tissue evidence="7">Whole embryos</tissue>
    </source>
</reference>
<feature type="compositionally biased region" description="Basic and acidic residues" evidence="1">
    <location>
        <begin position="1326"/>
        <end position="1335"/>
    </location>
</feature>
<dbReference type="InterPro" id="IPR029312">
    <property type="entry name" value="FANCI_HD2"/>
</dbReference>
<evidence type="ECO:0000259" key="2">
    <source>
        <dbReference type="Pfam" id="PF14675"/>
    </source>
</evidence>
<feature type="domain" description="FANCI solenoid 4" evidence="5">
    <location>
        <begin position="1032"/>
        <end position="1261"/>
    </location>
</feature>
<accession>A0A9Q0SAN4</accession>
<dbReference type="InterPro" id="IPR029314">
    <property type="entry name" value="FANCI_S4"/>
</dbReference>
<dbReference type="InterPro" id="IPR026171">
    <property type="entry name" value="FANCI"/>
</dbReference>
<dbReference type="OrthoDB" id="195089at2759"/>